<evidence type="ECO:0000313" key="3">
    <source>
        <dbReference type="Proteomes" id="UP000789342"/>
    </source>
</evidence>
<sequence length="346" mass="39618">MEDNLEHFKQMGIPLDKAKEALQKFNNDLSKAVNFYFETNSGNSEEMSNLGPLISDENVTDNWAVTIHNTGSTDYQNSSAIDLTENNDYIEAIEASKKDADNDDLKRAVNASLQTMPINNNDKDDEDPQLQRTIEESYNSNFYSNLFTDPEQPTKRMKLDNNTPIGLRPANTYHCANSLIQALFYIPIFRLALLAFRPTRDDWGEVDGYWKGTQDGLQIEPEYPENDRQSALKFIHEFQKLFGFLSLSQRSYGDSSRLLDALKFEGGNNGWGDVDEYDFILQLLTSLQKGSIYRNQYDENEKQRIPDVTFNIYLLEITPKHNTIYAALDQKTRTSPETTLELAPIL</sequence>
<dbReference type="Gene3D" id="3.90.70.10">
    <property type="entry name" value="Cysteine proteinases"/>
    <property type="match status" value="1"/>
</dbReference>
<feature type="non-terminal residue" evidence="2">
    <location>
        <position position="346"/>
    </location>
</feature>
<dbReference type="EMBL" id="CAJVPV010015073">
    <property type="protein sequence ID" value="CAG8689829.1"/>
    <property type="molecule type" value="Genomic_DNA"/>
</dbReference>
<evidence type="ECO:0000259" key="1">
    <source>
        <dbReference type="PROSITE" id="PS50030"/>
    </source>
</evidence>
<dbReference type="SUPFAM" id="SSF46934">
    <property type="entry name" value="UBA-like"/>
    <property type="match status" value="1"/>
</dbReference>
<name>A0A9N9EPU1_9GLOM</name>
<dbReference type="GO" id="GO:0005829">
    <property type="term" value="C:cytosol"/>
    <property type="evidence" value="ECO:0007669"/>
    <property type="project" value="TreeGrafter"/>
</dbReference>
<gene>
    <name evidence="2" type="ORF">AMORRO_LOCUS11592</name>
</gene>
<keyword evidence="3" id="KW-1185">Reference proteome</keyword>
<dbReference type="InterPro" id="IPR015940">
    <property type="entry name" value="UBA"/>
</dbReference>
<dbReference type="Gene3D" id="1.10.8.10">
    <property type="entry name" value="DNA helicase RuvA subunit, C-terminal domain"/>
    <property type="match status" value="1"/>
</dbReference>
<evidence type="ECO:0000313" key="2">
    <source>
        <dbReference type="EMBL" id="CAG8689829.1"/>
    </source>
</evidence>
<dbReference type="PROSITE" id="PS50030">
    <property type="entry name" value="UBA"/>
    <property type="match status" value="1"/>
</dbReference>
<dbReference type="GO" id="GO:0005634">
    <property type="term" value="C:nucleus"/>
    <property type="evidence" value="ECO:0007669"/>
    <property type="project" value="TreeGrafter"/>
</dbReference>
<dbReference type="Proteomes" id="UP000789342">
    <property type="component" value="Unassembled WGS sequence"/>
</dbReference>
<dbReference type="InterPro" id="IPR038765">
    <property type="entry name" value="Papain-like_cys_pep_sf"/>
</dbReference>
<dbReference type="GO" id="GO:0016579">
    <property type="term" value="P:protein deubiquitination"/>
    <property type="evidence" value="ECO:0007669"/>
    <property type="project" value="TreeGrafter"/>
</dbReference>
<reference evidence="2" key="1">
    <citation type="submission" date="2021-06" db="EMBL/GenBank/DDBJ databases">
        <authorList>
            <person name="Kallberg Y."/>
            <person name="Tangrot J."/>
            <person name="Rosling A."/>
        </authorList>
    </citation>
    <scope>NUCLEOTIDE SEQUENCE</scope>
    <source>
        <strain evidence="2">CL551</strain>
    </source>
</reference>
<dbReference type="OrthoDB" id="2427897at2759"/>
<dbReference type="InterPro" id="IPR055335">
    <property type="entry name" value="Ucp6/RUP1"/>
</dbReference>
<dbReference type="Pfam" id="PF02809">
    <property type="entry name" value="UIM"/>
    <property type="match status" value="2"/>
</dbReference>
<dbReference type="InterPro" id="IPR003903">
    <property type="entry name" value="UIM_dom"/>
</dbReference>
<dbReference type="PANTHER" id="PTHR39597">
    <property type="entry name" value="UBA DOMAIN-CONTAINING PROTEIN RUP1"/>
    <property type="match status" value="1"/>
</dbReference>
<feature type="domain" description="UBA" evidence="1">
    <location>
        <begin position="1"/>
        <end position="39"/>
    </location>
</feature>
<organism evidence="2 3">
    <name type="scientific">Acaulospora morrowiae</name>
    <dbReference type="NCBI Taxonomy" id="94023"/>
    <lineage>
        <taxon>Eukaryota</taxon>
        <taxon>Fungi</taxon>
        <taxon>Fungi incertae sedis</taxon>
        <taxon>Mucoromycota</taxon>
        <taxon>Glomeromycotina</taxon>
        <taxon>Glomeromycetes</taxon>
        <taxon>Diversisporales</taxon>
        <taxon>Acaulosporaceae</taxon>
        <taxon>Acaulospora</taxon>
    </lineage>
</organism>
<protein>
    <submittedName>
        <fullName evidence="2">10236_t:CDS:1</fullName>
    </submittedName>
</protein>
<comment type="caution">
    <text evidence="2">The sequence shown here is derived from an EMBL/GenBank/DDBJ whole genome shotgun (WGS) entry which is preliminary data.</text>
</comment>
<dbReference type="PANTHER" id="PTHR39597:SF1">
    <property type="entry name" value="UBA DOMAIN-CONTAINING PROTEIN RUP1"/>
    <property type="match status" value="1"/>
</dbReference>
<dbReference type="SUPFAM" id="SSF54001">
    <property type="entry name" value="Cysteine proteinases"/>
    <property type="match status" value="1"/>
</dbReference>
<dbReference type="InterPro" id="IPR009060">
    <property type="entry name" value="UBA-like_sf"/>
</dbReference>
<proteinExistence type="predicted"/>
<dbReference type="AlphaFoldDB" id="A0A9N9EPU1"/>
<accession>A0A9N9EPU1</accession>